<evidence type="ECO:0000313" key="1">
    <source>
        <dbReference type="EMBL" id="GIZ04150.1"/>
    </source>
</evidence>
<reference evidence="1 2" key="1">
    <citation type="submission" date="2021-06" db="EMBL/GenBank/DDBJ databases">
        <title>Caerostris extrusa draft genome.</title>
        <authorList>
            <person name="Kono N."/>
            <person name="Arakawa K."/>
        </authorList>
    </citation>
    <scope>NUCLEOTIDE SEQUENCE [LARGE SCALE GENOMIC DNA]</scope>
</reference>
<sequence>MVMRDGRTAGYFDSIGEVSRAAAVPMFFGARCSRWTEDCTKWNVVQLFLLEKFSKVLGSYKEDQNRKSIMEKCREIYIQI</sequence>
<dbReference type="EMBL" id="BPLR01019041">
    <property type="protein sequence ID" value="GIZ04150.1"/>
    <property type="molecule type" value="Genomic_DNA"/>
</dbReference>
<accession>A0AAV4YD53</accession>
<evidence type="ECO:0000313" key="2">
    <source>
        <dbReference type="Proteomes" id="UP001054945"/>
    </source>
</evidence>
<name>A0AAV4YD53_CAEEX</name>
<proteinExistence type="predicted"/>
<protein>
    <submittedName>
        <fullName evidence="1">Uncharacterized protein</fullName>
    </submittedName>
</protein>
<organism evidence="1 2">
    <name type="scientific">Caerostris extrusa</name>
    <name type="common">Bark spider</name>
    <name type="synonym">Caerostris bankana</name>
    <dbReference type="NCBI Taxonomy" id="172846"/>
    <lineage>
        <taxon>Eukaryota</taxon>
        <taxon>Metazoa</taxon>
        <taxon>Ecdysozoa</taxon>
        <taxon>Arthropoda</taxon>
        <taxon>Chelicerata</taxon>
        <taxon>Arachnida</taxon>
        <taxon>Araneae</taxon>
        <taxon>Araneomorphae</taxon>
        <taxon>Entelegynae</taxon>
        <taxon>Araneoidea</taxon>
        <taxon>Araneidae</taxon>
        <taxon>Caerostris</taxon>
    </lineage>
</organism>
<dbReference type="Proteomes" id="UP001054945">
    <property type="component" value="Unassembled WGS sequence"/>
</dbReference>
<keyword evidence="2" id="KW-1185">Reference proteome</keyword>
<gene>
    <name evidence="1" type="ORF">CEXT_682251</name>
</gene>
<dbReference type="AlphaFoldDB" id="A0AAV4YD53"/>
<comment type="caution">
    <text evidence="1">The sequence shown here is derived from an EMBL/GenBank/DDBJ whole genome shotgun (WGS) entry which is preliminary data.</text>
</comment>